<dbReference type="EMBL" id="QUMX01000036">
    <property type="protein sequence ID" value="REG35257.1"/>
    <property type="molecule type" value="Genomic_DNA"/>
</dbReference>
<keyword evidence="3" id="KW-1185">Reference proteome</keyword>
<dbReference type="Gene3D" id="3.40.50.1980">
    <property type="entry name" value="Nitrogenase molybdenum iron protein domain"/>
    <property type="match status" value="2"/>
</dbReference>
<sequence>MFLKAVPILSGMLVLGLSGAVLARDITDMAGRIVAVPDRIDSVATLGSVPVINSFVFAAGQGALIANDLPPWARQSGRWAWQDVFAPQLAQSPRVEDAERNLALEELLTLDPDVALTFAQDTADLLDQHGIATVVLRIQTPDDVKDGVALVGDLLGNARIGPDYAAWFDGTLADVAARVEGVADRPSVLYLNPVNMTQPHLVAEWWITAAGGVSVTDDGRSEETLALTTEVVLAADPDIVIVGDPTHVARLDEDANLSQLRAVQEGRILVAPMGAHIWANRTVEQPLTVLWAASHFHPELFPEAALIATVRDFYKSFFGTELDDGQLRAILGGRV</sequence>
<protein>
    <submittedName>
        <fullName evidence="2">Iron complex transport system substrate-binding protein</fullName>
    </submittedName>
</protein>
<dbReference type="Gene3D" id="1.20.58.2180">
    <property type="match status" value="1"/>
</dbReference>
<feature type="domain" description="Fe/B12 periplasmic-binding" evidence="1">
    <location>
        <begin position="32"/>
        <end position="304"/>
    </location>
</feature>
<accession>A0AAQ0HFC6</accession>
<dbReference type="InterPro" id="IPR050902">
    <property type="entry name" value="ABC_Transporter_SBP"/>
</dbReference>
<gene>
    <name evidence="2" type="ORF">ATH84_103618</name>
</gene>
<dbReference type="Pfam" id="PF01497">
    <property type="entry name" value="Peripla_BP_2"/>
    <property type="match status" value="1"/>
</dbReference>
<evidence type="ECO:0000313" key="2">
    <source>
        <dbReference type="EMBL" id="REG35257.1"/>
    </source>
</evidence>
<dbReference type="InterPro" id="IPR002491">
    <property type="entry name" value="ABC_transptr_periplasmic_BD"/>
</dbReference>
<evidence type="ECO:0000313" key="3">
    <source>
        <dbReference type="Proteomes" id="UP000256794"/>
    </source>
</evidence>
<dbReference type="AlphaFoldDB" id="A0AAQ0HFC6"/>
<dbReference type="PANTHER" id="PTHR30535:SF34">
    <property type="entry name" value="MOLYBDATE-BINDING PROTEIN MOLA"/>
    <property type="match status" value="1"/>
</dbReference>
<dbReference type="Proteomes" id="UP000256794">
    <property type="component" value="Unassembled WGS sequence"/>
</dbReference>
<dbReference type="RefSeq" id="WP_036757513.1">
    <property type="nucleotide sequence ID" value="NZ_CP035284.1"/>
</dbReference>
<dbReference type="PROSITE" id="PS50983">
    <property type="entry name" value="FE_B12_PBP"/>
    <property type="match status" value="1"/>
</dbReference>
<dbReference type="PANTHER" id="PTHR30535">
    <property type="entry name" value="VITAMIN B12-BINDING PROTEIN"/>
    <property type="match status" value="1"/>
</dbReference>
<comment type="caution">
    <text evidence="2">The sequence shown here is derived from an EMBL/GenBank/DDBJ whole genome shotgun (WGS) entry which is preliminary data.</text>
</comment>
<dbReference type="SUPFAM" id="SSF53807">
    <property type="entry name" value="Helical backbone' metal receptor"/>
    <property type="match status" value="1"/>
</dbReference>
<reference evidence="2 3" key="1">
    <citation type="submission" date="2018-08" db="EMBL/GenBank/DDBJ databases">
        <title>Genomic Encyclopedia of Archaeal and Bacterial Type Strains, Phase II (KMG-II): from individual species to whole genera.</title>
        <authorList>
            <person name="Goeker M."/>
        </authorList>
    </citation>
    <scope>NUCLEOTIDE SEQUENCE [LARGE SCALE GENOMIC DNA]</scope>
    <source>
        <strain evidence="2 3">DSM 582</strain>
    </source>
</reference>
<name>A0AAQ0HFC6_PARVE</name>
<proteinExistence type="predicted"/>
<organism evidence="2 3">
    <name type="scientific">Paracoccus versutus</name>
    <name type="common">Thiobacillus versutus</name>
    <dbReference type="NCBI Taxonomy" id="34007"/>
    <lineage>
        <taxon>Bacteria</taxon>
        <taxon>Pseudomonadati</taxon>
        <taxon>Pseudomonadota</taxon>
        <taxon>Alphaproteobacteria</taxon>
        <taxon>Rhodobacterales</taxon>
        <taxon>Paracoccaceae</taxon>
        <taxon>Paracoccus</taxon>
    </lineage>
</organism>
<evidence type="ECO:0000259" key="1">
    <source>
        <dbReference type="PROSITE" id="PS50983"/>
    </source>
</evidence>